<feature type="compositionally biased region" description="Basic residues" evidence="5">
    <location>
        <begin position="176"/>
        <end position="187"/>
    </location>
</feature>
<evidence type="ECO:0000256" key="3">
    <source>
        <dbReference type="ARBA" id="ARBA00023163"/>
    </source>
</evidence>
<dbReference type="GeneID" id="54562709"/>
<reference evidence="7" key="1">
    <citation type="journal article" date="2020" name="Stud. Mycol.">
        <title>101 Dothideomycetes genomes: a test case for predicting lifestyles and emergence of pathogens.</title>
        <authorList>
            <person name="Haridas S."/>
            <person name="Albert R."/>
            <person name="Binder M."/>
            <person name="Bloem J."/>
            <person name="Labutti K."/>
            <person name="Salamov A."/>
            <person name="Andreopoulos B."/>
            <person name="Baker S."/>
            <person name="Barry K."/>
            <person name="Bills G."/>
            <person name="Bluhm B."/>
            <person name="Cannon C."/>
            <person name="Castanera R."/>
            <person name="Culley D."/>
            <person name="Daum C."/>
            <person name="Ezra D."/>
            <person name="Gonzalez J."/>
            <person name="Henrissat B."/>
            <person name="Kuo A."/>
            <person name="Liang C."/>
            <person name="Lipzen A."/>
            <person name="Lutzoni F."/>
            <person name="Magnuson J."/>
            <person name="Mondo S."/>
            <person name="Nolan M."/>
            <person name="Ohm R."/>
            <person name="Pangilinan J."/>
            <person name="Park H.-J."/>
            <person name="Ramirez L."/>
            <person name="Alfaro M."/>
            <person name="Sun H."/>
            <person name="Tritt A."/>
            <person name="Yoshinaga Y."/>
            <person name="Zwiers L.-H."/>
            <person name="Turgeon B."/>
            <person name="Goodwin S."/>
            <person name="Spatafora J."/>
            <person name="Crous P."/>
            <person name="Grigoriev I."/>
        </authorList>
    </citation>
    <scope>NUCLEOTIDE SEQUENCE</scope>
    <source>
        <strain evidence="7">ATCC 36951</strain>
    </source>
</reference>
<dbReference type="GO" id="GO:0000978">
    <property type="term" value="F:RNA polymerase II cis-regulatory region sequence-specific DNA binding"/>
    <property type="evidence" value="ECO:0007669"/>
    <property type="project" value="TreeGrafter"/>
</dbReference>
<feature type="DNA-binding region" description="HMG box" evidence="4">
    <location>
        <begin position="101"/>
        <end position="169"/>
    </location>
</feature>
<dbReference type="OrthoDB" id="3643217at2759"/>
<sequence length="308" mass="33770">MATQITFTPFAPVEQAVERFSKAVDVAVAACERGFRGKIAVSMSDITGIGGDALGLFKRTIDERALTHFALTADPDADLVCIEPGAVHASMPSTEDAAKKTKRPKNPFVIFRLDQHELIKIEFPGIHNNDISKIAGQRWRNASPEVKAEYAKRAEEEKRQHAIDHPGYKYQPRKPSEKKKRMTKNKLAKLAAQSSSTDATTNATPLPAQQNGQTTVSTVMPPHQNNTSQLTTHNADPLATFNAAQDVSFLAPTTNEQSFTVDYLAEQLRQDELAGEASPEGFVDVGTFFDLEGFGVDLTPVLEYVREA</sequence>
<feature type="domain" description="HMG box" evidence="6">
    <location>
        <begin position="101"/>
        <end position="169"/>
    </location>
</feature>
<dbReference type="GO" id="GO:0000122">
    <property type="term" value="P:negative regulation of transcription by RNA polymerase II"/>
    <property type="evidence" value="ECO:0007669"/>
    <property type="project" value="TreeGrafter"/>
</dbReference>
<protein>
    <recommendedName>
        <fullName evidence="6">HMG box domain-containing protein</fullName>
    </recommendedName>
</protein>
<keyword evidence="3" id="KW-0804">Transcription</keyword>
<accession>A0A6A6BZR2</accession>
<dbReference type="Gene3D" id="1.10.30.10">
    <property type="entry name" value="High mobility group box domain"/>
    <property type="match status" value="1"/>
</dbReference>
<proteinExistence type="predicted"/>
<dbReference type="GO" id="GO:0030154">
    <property type="term" value="P:cell differentiation"/>
    <property type="evidence" value="ECO:0007669"/>
    <property type="project" value="TreeGrafter"/>
</dbReference>
<dbReference type="InterPro" id="IPR050140">
    <property type="entry name" value="SRY-related_HMG-box_TF-like"/>
</dbReference>
<evidence type="ECO:0000256" key="5">
    <source>
        <dbReference type="SAM" id="MobiDB-lite"/>
    </source>
</evidence>
<evidence type="ECO:0000259" key="6">
    <source>
        <dbReference type="PROSITE" id="PS50118"/>
    </source>
</evidence>
<feature type="compositionally biased region" description="Polar residues" evidence="5">
    <location>
        <begin position="192"/>
        <end position="232"/>
    </location>
</feature>
<feature type="compositionally biased region" description="Basic and acidic residues" evidence="5">
    <location>
        <begin position="151"/>
        <end position="167"/>
    </location>
</feature>
<evidence type="ECO:0000256" key="2">
    <source>
        <dbReference type="ARBA" id="ARBA00023125"/>
    </source>
</evidence>
<organism evidence="7 8">
    <name type="scientific">Zasmidium cellare ATCC 36951</name>
    <dbReference type="NCBI Taxonomy" id="1080233"/>
    <lineage>
        <taxon>Eukaryota</taxon>
        <taxon>Fungi</taxon>
        <taxon>Dikarya</taxon>
        <taxon>Ascomycota</taxon>
        <taxon>Pezizomycotina</taxon>
        <taxon>Dothideomycetes</taxon>
        <taxon>Dothideomycetidae</taxon>
        <taxon>Mycosphaerellales</taxon>
        <taxon>Mycosphaerellaceae</taxon>
        <taxon>Zasmidium</taxon>
    </lineage>
</organism>
<keyword evidence="1" id="KW-0805">Transcription regulation</keyword>
<evidence type="ECO:0000313" key="8">
    <source>
        <dbReference type="Proteomes" id="UP000799537"/>
    </source>
</evidence>
<evidence type="ECO:0000313" key="7">
    <source>
        <dbReference type="EMBL" id="KAF2160287.1"/>
    </source>
</evidence>
<dbReference type="PROSITE" id="PS50118">
    <property type="entry name" value="HMG_BOX_2"/>
    <property type="match status" value="1"/>
</dbReference>
<dbReference type="PANTHER" id="PTHR10270">
    <property type="entry name" value="SOX TRANSCRIPTION FACTOR"/>
    <property type="match status" value="1"/>
</dbReference>
<evidence type="ECO:0000256" key="1">
    <source>
        <dbReference type="ARBA" id="ARBA00023015"/>
    </source>
</evidence>
<keyword evidence="8" id="KW-1185">Reference proteome</keyword>
<dbReference type="InterPro" id="IPR009071">
    <property type="entry name" value="HMG_box_dom"/>
</dbReference>
<dbReference type="GO" id="GO:0005634">
    <property type="term" value="C:nucleus"/>
    <property type="evidence" value="ECO:0007669"/>
    <property type="project" value="UniProtKB-UniRule"/>
</dbReference>
<dbReference type="Pfam" id="PF00505">
    <property type="entry name" value="HMG_box"/>
    <property type="match status" value="1"/>
</dbReference>
<dbReference type="AlphaFoldDB" id="A0A6A6BZR2"/>
<feature type="region of interest" description="Disordered" evidence="5">
    <location>
        <begin position="151"/>
        <end position="232"/>
    </location>
</feature>
<gene>
    <name evidence="7" type="ORF">M409DRAFT_29376</name>
</gene>
<dbReference type="RefSeq" id="XP_033661176.1">
    <property type="nucleotide sequence ID" value="XM_033809437.1"/>
</dbReference>
<name>A0A6A6BZR2_ZASCE</name>
<evidence type="ECO:0000256" key="4">
    <source>
        <dbReference type="PROSITE-ProRule" id="PRU00267"/>
    </source>
</evidence>
<dbReference type="GO" id="GO:0001228">
    <property type="term" value="F:DNA-binding transcription activator activity, RNA polymerase II-specific"/>
    <property type="evidence" value="ECO:0007669"/>
    <property type="project" value="TreeGrafter"/>
</dbReference>
<keyword evidence="4" id="KW-0539">Nucleus</keyword>
<dbReference type="FunFam" id="1.10.30.10:FF:000041">
    <property type="entry name" value="HMG box family protein"/>
    <property type="match status" value="1"/>
</dbReference>
<dbReference type="PANTHER" id="PTHR10270:SF161">
    <property type="entry name" value="SEX-DETERMINING REGION Y PROTEIN"/>
    <property type="match status" value="1"/>
</dbReference>
<dbReference type="SMART" id="SM00398">
    <property type="entry name" value="HMG"/>
    <property type="match status" value="1"/>
</dbReference>
<dbReference type="SUPFAM" id="SSF47095">
    <property type="entry name" value="HMG-box"/>
    <property type="match status" value="1"/>
</dbReference>
<dbReference type="Proteomes" id="UP000799537">
    <property type="component" value="Unassembled WGS sequence"/>
</dbReference>
<dbReference type="InterPro" id="IPR036910">
    <property type="entry name" value="HMG_box_dom_sf"/>
</dbReference>
<keyword evidence="2 4" id="KW-0238">DNA-binding</keyword>
<dbReference type="EMBL" id="ML993628">
    <property type="protein sequence ID" value="KAF2160287.1"/>
    <property type="molecule type" value="Genomic_DNA"/>
</dbReference>
<dbReference type="CDD" id="cd01389">
    <property type="entry name" value="HMG-box_ROX1-like"/>
    <property type="match status" value="1"/>
</dbReference>